<evidence type="ECO:0000256" key="13">
    <source>
        <dbReference type="ARBA" id="ARBA00046260"/>
    </source>
</evidence>
<evidence type="ECO:0000256" key="3">
    <source>
        <dbReference type="ARBA" id="ARBA00022475"/>
    </source>
</evidence>
<evidence type="ECO:0000313" key="17">
    <source>
        <dbReference type="RefSeq" id="XP_014015093.2"/>
    </source>
</evidence>
<dbReference type="InterPro" id="IPR000276">
    <property type="entry name" value="GPCR_Rhodpsn"/>
</dbReference>
<dbReference type="PRINTS" id="PR01144">
    <property type="entry name" value="LSHRECEPTOR"/>
</dbReference>
<feature type="transmembrane region" description="Helical" evidence="14">
    <location>
        <begin position="380"/>
        <end position="401"/>
    </location>
</feature>
<dbReference type="GO" id="GO:0007189">
    <property type="term" value="P:adenylate cyclase-activating G protein-coupled receptor signaling pathway"/>
    <property type="evidence" value="ECO:0007669"/>
    <property type="project" value="TreeGrafter"/>
</dbReference>
<keyword evidence="12 14" id="KW-0807">Transducer</keyword>
<dbReference type="CDD" id="cd15136">
    <property type="entry name" value="7tmA_Glyco_hormone_R"/>
    <property type="match status" value="1"/>
</dbReference>
<feature type="transmembrane region" description="Helical" evidence="14">
    <location>
        <begin position="542"/>
        <end position="566"/>
    </location>
</feature>
<feature type="transmembrane region" description="Helical" evidence="14">
    <location>
        <begin position="587"/>
        <end position="610"/>
    </location>
</feature>
<dbReference type="Gene3D" id="3.80.10.10">
    <property type="entry name" value="Ribonuclease Inhibitor"/>
    <property type="match status" value="1"/>
</dbReference>
<dbReference type="PROSITE" id="PS50262">
    <property type="entry name" value="G_PROTEIN_RECEP_F1_2"/>
    <property type="match status" value="1"/>
</dbReference>
<evidence type="ECO:0000259" key="15">
    <source>
        <dbReference type="PROSITE" id="PS50262"/>
    </source>
</evidence>
<feature type="transmembrane region" description="Helical" evidence="14">
    <location>
        <begin position="456"/>
        <end position="478"/>
    </location>
</feature>
<keyword evidence="10" id="KW-1015">Disulfide bond</keyword>
<evidence type="ECO:0000256" key="14">
    <source>
        <dbReference type="RuleBase" id="RU361222"/>
    </source>
</evidence>
<evidence type="ECO:0000256" key="2">
    <source>
        <dbReference type="ARBA" id="ARBA00022266"/>
    </source>
</evidence>
<name>A0A1S3NI50_SALSA</name>
<evidence type="ECO:0000256" key="5">
    <source>
        <dbReference type="ARBA" id="ARBA00022692"/>
    </source>
</evidence>
<dbReference type="PANTHER" id="PTHR24372">
    <property type="entry name" value="GLYCOPROTEIN HORMONE RECEPTOR"/>
    <property type="match status" value="1"/>
</dbReference>
<evidence type="ECO:0000256" key="9">
    <source>
        <dbReference type="ARBA" id="ARBA00023136"/>
    </source>
</evidence>
<dbReference type="KEGG" id="sasa:106579580"/>
<feature type="transmembrane region" description="Helical" evidence="14">
    <location>
        <begin position="413"/>
        <end position="436"/>
    </location>
</feature>
<dbReference type="SUPFAM" id="SSF52058">
    <property type="entry name" value="L domain-like"/>
    <property type="match status" value="1"/>
</dbReference>
<keyword evidence="9 14" id="KW-0472">Membrane</keyword>
<dbReference type="Pfam" id="PF13306">
    <property type="entry name" value="LRR_5"/>
    <property type="match status" value="2"/>
</dbReference>
<keyword evidence="3 14" id="KW-1003">Cell membrane</keyword>
<keyword evidence="7 14" id="KW-1133">Transmembrane helix</keyword>
<comment type="function">
    <text evidence="13 14">Receptor for lutropin-choriogonadotropic hormone. The activity of this receptor is mediated by G proteins which activate adenylate cyclase.</text>
</comment>
<dbReference type="Gene3D" id="1.20.1070.10">
    <property type="entry name" value="Rhodopsin 7-helix transmembrane proteins"/>
    <property type="match status" value="1"/>
</dbReference>
<gene>
    <name evidence="17" type="primary">LOC106579580</name>
    <name evidence="14" type="synonym">LHCGR</name>
</gene>
<feature type="signal peptide" evidence="14">
    <location>
        <begin position="1"/>
        <end position="25"/>
    </location>
</feature>
<evidence type="ECO:0000256" key="8">
    <source>
        <dbReference type="ARBA" id="ARBA00023040"/>
    </source>
</evidence>
<dbReference type="PROSITE" id="PS00237">
    <property type="entry name" value="G_PROTEIN_RECEP_F1_1"/>
    <property type="match status" value="1"/>
</dbReference>
<dbReference type="InterPro" id="IPR002131">
    <property type="entry name" value="Gphrmn_rcpt_fam"/>
</dbReference>
<dbReference type="PRINTS" id="PR00373">
    <property type="entry name" value="GLYCHORMONER"/>
</dbReference>
<dbReference type="GeneID" id="106579580"/>
<comment type="similarity">
    <text evidence="14">Belongs to the G-protein coupled receptor 1 family. FSH/LSH/TSH subfamily.</text>
</comment>
<dbReference type="SUPFAM" id="SSF81321">
    <property type="entry name" value="Family A G protein-coupled receptor-like"/>
    <property type="match status" value="1"/>
</dbReference>
<dbReference type="InterPro" id="IPR026906">
    <property type="entry name" value="LRR_5"/>
</dbReference>
<feature type="transmembrane region" description="Helical" evidence="14">
    <location>
        <begin position="622"/>
        <end position="642"/>
    </location>
</feature>
<organism evidence="16 17">
    <name type="scientific">Salmo salar</name>
    <name type="common">Atlantic salmon</name>
    <dbReference type="NCBI Taxonomy" id="8030"/>
    <lineage>
        <taxon>Eukaryota</taxon>
        <taxon>Metazoa</taxon>
        <taxon>Chordata</taxon>
        <taxon>Craniata</taxon>
        <taxon>Vertebrata</taxon>
        <taxon>Euteleostomi</taxon>
        <taxon>Actinopterygii</taxon>
        <taxon>Neopterygii</taxon>
        <taxon>Teleostei</taxon>
        <taxon>Protacanthopterygii</taxon>
        <taxon>Salmoniformes</taxon>
        <taxon>Salmonidae</taxon>
        <taxon>Salmoninae</taxon>
        <taxon>Salmo</taxon>
    </lineage>
</organism>
<evidence type="ECO:0000256" key="11">
    <source>
        <dbReference type="ARBA" id="ARBA00023170"/>
    </source>
</evidence>
<dbReference type="RefSeq" id="XP_014015093.2">
    <property type="nucleotide sequence ID" value="XM_014159618.2"/>
</dbReference>
<evidence type="ECO:0000313" key="16">
    <source>
        <dbReference type="Proteomes" id="UP001652741"/>
    </source>
</evidence>
<dbReference type="Proteomes" id="UP001652741">
    <property type="component" value="Chromosome ssa01"/>
</dbReference>
<keyword evidence="6" id="KW-0677">Repeat</keyword>
<evidence type="ECO:0000256" key="7">
    <source>
        <dbReference type="ARBA" id="ARBA00022989"/>
    </source>
</evidence>
<dbReference type="PRINTS" id="PR00237">
    <property type="entry name" value="GPCRRHODOPSN"/>
</dbReference>
<dbReference type="PaxDb" id="8030-ENSSSAP00000059240"/>
<dbReference type="Pfam" id="PF00001">
    <property type="entry name" value="7tm_1"/>
    <property type="match status" value="1"/>
</dbReference>
<dbReference type="InterPro" id="IPR017452">
    <property type="entry name" value="GPCR_Rhodpsn_7TM"/>
</dbReference>
<dbReference type="STRING" id="8030.ENSSSAP00000059240"/>
<evidence type="ECO:0000256" key="1">
    <source>
        <dbReference type="ARBA" id="ARBA00004651"/>
    </source>
</evidence>
<dbReference type="InterPro" id="IPR032675">
    <property type="entry name" value="LRR_dom_sf"/>
</dbReference>
<evidence type="ECO:0000256" key="4">
    <source>
        <dbReference type="ARBA" id="ARBA00022614"/>
    </source>
</evidence>
<comment type="subcellular location">
    <subcellularLocation>
        <location evidence="1 14">Cell membrane</location>
        <topology evidence="1 14">Multi-pass membrane protein</topology>
    </subcellularLocation>
</comment>
<feature type="domain" description="G-protein coupled receptors family 1 profile" evidence="15">
    <location>
        <begin position="392"/>
        <end position="639"/>
    </location>
</feature>
<keyword evidence="5 14" id="KW-0812">Transmembrane</keyword>
<feature type="chain" id="PRO_5044998657" description="Lutropin-choriogonadotropic hormone receptor" evidence="14">
    <location>
        <begin position="26"/>
        <end position="713"/>
    </location>
</feature>
<dbReference type="GO" id="GO:0009755">
    <property type="term" value="P:hormone-mediated signaling pathway"/>
    <property type="evidence" value="ECO:0007669"/>
    <property type="project" value="TreeGrafter"/>
</dbReference>
<keyword evidence="11 14" id="KW-0675">Receptor</keyword>
<reference evidence="17" key="1">
    <citation type="submission" date="2025-08" db="UniProtKB">
        <authorList>
            <consortium name="RefSeq"/>
        </authorList>
    </citation>
    <scope>IDENTIFICATION</scope>
</reference>
<dbReference type="GO" id="GO:0008528">
    <property type="term" value="F:G protein-coupled peptide receptor activity"/>
    <property type="evidence" value="ECO:0007669"/>
    <property type="project" value="TreeGrafter"/>
</dbReference>
<dbReference type="GO" id="GO:0004964">
    <property type="term" value="F:luteinizing hormone receptor activity"/>
    <property type="evidence" value="ECO:0007669"/>
    <property type="project" value="InterPro"/>
</dbReference>
<dbReference type="GO" id="GO:0001541">
    <property type="term" value="P:ovarian follicle development"/>
    <property type="evidence" value="ECO:0007669"/>
    <property type="project" value="TreeGrafter"/>
</dbReference>
<dbReference type="PANTHER" id="PTHR24372:SF1">
    <property type="entry name" value="LUTROPIN-CHORIOGONADOTROPIC HORMONE RECEPTOR"/>
    <property type="match status" value="1"/>
</dbReference>
<dbReference type="GO" id="GO:0022602">
    <property type="term" value="P:ovulation cycle process"/>
    <property type="evidence" value="ECO:0007669"/>
    <property type="project" value="TreeGrafter"/>
</dbReference>
<keyword evidence="16" id="KW-1185">Reference proteome</keyword>
<dbReference type="GO" id="GO:0007200">
    <property type="term" value="P:phospholipase C-activating G protein-coupled receptor signaling pathway"/>
    <property type="evidence" value="ECO:0007669"/>
    <property type="project" value="TreeGrafter"/>
</dbReference>
<keyword evidence="14" id="KW-0732">Signal</keyword>
<sequence>MAPAPRTVWVLLALSGVLNVRSCWTFTCPSICECSMKSDTCSTEAGEKLSCTRETQLRSRVAPSFIRNLRLTHLPLTEVSSNAFRGLINVSRIEISQSDCIRNIRNHAFLSLHSLAEIQIQNIINLISIEKGAFTDLPRLRYLSICNTGIIHFPDFSTMSSLVVLDNFFLELGDNMHLDSIPANAFQGITEESVYMKMIKNGFKEIRSHAFNGTNLDKLILKGNRYLRNIHEDAFEGASGPTMLDVSSTALHTLPHRGLGHLKVLIARSTPYLKTLPPLESLLELEVAEVTYPSHCCAFHTWRREHREKFVLALSPKLRRLCDDDKSMDLSADNVTDLYDINLQYPDLQLSLCPGPFQCTPEPDAFNPCEDLLGYSFLRAVTWLITVFAVAGNMTVLIVLITSHQKLNVSQFLMCNLAFADLCMGLYLLLIAAMDYHSRKEYYNHATDWQTGGGCGVAGFLTVFASELSVYTLTMITLERWHTITNAMHINKRLRLRHVVIMMAGGWGFSLLAALLPVLGVSSYTKVSICLPMDIESLASQVYVVALLLLNVATFFIVCYCYVRIYMSIHNPDLATRHGDARIAKRMAILIFTDFLCMAPISFFAISAGLRMPLITVSHSKILLVLFYPINSLCNPFLYTIFTRPFRKDICLLLSRCSCCHTRAQFYRAQNLATHYTAKGRTTSPRQPHSFRFYAYHIKMQGCFLSKGGGVRD</sequence>
<keyword evidence="4" id="KW-0433">Leucine-rich repeat</keyword>
<evidence type="ECO:0000256" key="12">
    <source>
        <dbReference type="ARBA" id="ARBA00023224"/>
    </source>
</evidence>
<dbReference type="InterPro" id="IPR002273">
    <property type="entry name" value="LSH_rcpt"/>
</dbReference>
<evidence type="ECO:0000256" key="10">
    <source>
        <dbReference type="ARBA" id="ARBA00023157"/>
    </source>
</evidence>
<proteinExistence type="inferred from homology"/>
<dbReference type="GO" id="GO:0008584">
    <property type="term" value="P:male gonad development"/>
    <property type="evidence" value="ECO:0007669"/>
    <property type="project" value="TreeGrafter"/>
</dbReference>
<dbReference type="GO" id="GO:0005886">
    <property type="term" value="C:plasma membrane"/>
    <property type="evidence" value="ECO:0007669"/>
    <property type="project" value="UniProtKB-SubCell"/>
</dbReference>
<accession>A0A1S3NI50</accession>
<keyword evidence="8 14" id="KW-0297">G-protein coupled receptor</keyword>
<protein>
    <recommendedName>
        <fullName evidence="2 14">Lutropin-choriogonadotropic hormone receptor</fullName>
    </recommendedName>
</protein>
<evidence type="ECO:0000256" key="6">
    <source>
        <dbReference type="ARBA" id="ARBA00022737"/>
    </source>
</evidence>
<feature type="transmembrane region" description="Helical" evidence="14">
    <location>
        <begin position="499"/>
        <end position="522"/>
    </location>
</feature>